<feature type="domain" description="Metalloprotease TldD/E C-terminal" evidence="6">
    <location>
        <begin position="233"/>
        <end position="459"/>
    </location>
</feature>
<dbReference type="InterPro" id="IPR045569">
    <property type="entry name" value="Metalloprtase-TldD/E_C"/>
</dbReference>
<keyword evidence="3" id="KW-0378">Hydrolase</keyword>
<dbReference type="InterPro" id="IPR036059">
    <property type="entry name" value="TldD/PmbA_sf"/>
</dbReference>
<dbReference type="InterPro" id="IPR035068">
    <property type="entry name" value="TldD/PmbA_N"/>
</dbReference>
<name>K9YP16_CYASC</name>
<reference evidence="8" key="1">
    <citation type="journal article" date="2013" name="Proc. Natl. Acad. Sci. U.S.A.">
        <title>Improving the coverage of the cyanobacterial phylum using diversity-driven genome sequencing.</title>
        <authorList>
            <person name="Shih P.M."/>
            <person name="Wu D."/>
            <person name="Latifi A."/>
            <person name="Axen S.D."/>
            <person name="Fewer D.P."/>
            <person name="Talla E."/>
            <person name="Calteau A."/>
            <person name="Cai F."/>
            <person name="Tandeau de Marsac N."/>
            <person name="Rippka R."/>
            <person name="Herdman M."/>
            <person name="Sivonen K."/>
            <person name="Coursin T."/>
            <person name="Laurent T."/>
            <person name="Goodwin L."/>
            <person name="Nolan M."/>
            <person name="Davenport K.W."/>
            <person name="Han C.S."/>
            <person name="Rubin E.M."/>
            <person name="Eisen J.A."/>
            <person name="Woyke T."/>
            <person name="Gugger M."/>
            <person name="Kerfeld C.A."/>
        </authorList>
    </citation>
    <scope>NUCLEOTIDE SEQUENCE [LARGE SCALE GENOMIC DNA]</scope>
    <source>
        <strain evidence="8">ATCC 29140 / PCC 7202</strain>
    </source>
</reference>
<dbReference type="Pfam" id="PF19289">
    <property type="entry name" value="PmbA_TldD_3rd"/>
    <property type="match status" value="1"/>
</dbReference>
<dbReference type="HOGENOM" id="CLU_026425_1_2_3"/>
<dbReference type="Gene3D" id="3.30.2290.10">
    <property type="entry name" value="PmbA/TldD superfamily"/>
    <property type="match status" value="1"/>
</dbReference>
<sequence length="480" mass="53311">MNIDLEKTIANLDIKADWIGLRYITEKSQTHNFRDSKPQYHGKKINRGIMVEVLVDGQMGYCATNRLDFDSVQRAAENARQQAMMAKPWGIFSFDSGIRPPSRGVYQSAMKKPLEVLTAKDINDLLIQVCDNLRVSDKVVKTTALAVVNEMDYYFVSSNGANIEQHFSMVFSDYSAIAQNGNIIQKRSDHGMLARCYQGGAEMINPSFILQRAQEIGEGAIALTEAEECPNTRTNLVLAPDQMMLQIHESVGHPLELDRILGDERNYAGSSFVKLADFGNLAYGSDKMNITFDPTFEGELASYGFDDTGIKATKEYLIKEGMLLRGLGSLESQARAKVEGVANARASSWNRPPIDRMANLNLESGEGSFNHIISNIEHGVYMESNLSWSIDDYRNKFQFGCEYARLIENGQLTKVLRNPNYRGVTQHFWHNLVAVGDESTKGVFGTPICGKGEPNQMIRVGHASPVCVFADIEVFGGNGG</sequence>
<proteinExistence type="inferred from homology"/>
<dbReference type="Pfam" id="PF01523">
    <property type="entry name" value="PmbA_TldD_1st"/>
    <property type="match status" value="1"/>
</dbReference>
<evidence type="ECO:0000256" key="1">
    <source>
        <dbReference type="ARBA" id="ARBA00005836"/>
    </source>
</evidence>
<dbReference type="GO" id="GO:0005829">
    <property type="term" value="C:cytosol"/>
    <property type="evidence" value="ECO:0007669"/>
    <property type="project" value="TreeGrafter"/>
</dbReference>
<evidence type="ECO:0000256" key="2">
    <source>
        <dbReference type="ARBA" id="ARBA00022670"/>
    </source>
</evidence>
<dbReference type="GO" id="GO:0008237">
    <property type="term" value="F:metallopeptidase activity"/>
    <property type="evidence" value="ECO:0007669"/>
    <property type="project" value="UniProtKB-KW"/>
</dbReference>
<comment type="similarity">
    <text evidence="1">Belongs to the peptidase U62 family.</text>
</comment>
<evidence type="ECO:0000313" key="7">
    <source>
        <dbReference type="EMBL" id="AFZ48177.1"/>
    </source>
</evidence>
<organism evidence="7 8">
    <name type="scientific">Cyanobacterium stanieri (strain ATCC 29140 / PCC 7202)</name>
    <dbReference type="NCBI Taxonomy" id="292563"/>
    <lineage>
        <taxon>Bacteria</taxon>
        <taxon>Bacillati</taxon>
        <taxon>Cyanobacteriota</taxon>
        <taxon>Cyanophyceae</taxon>
        <taxon>Oscillatoriophycideae</taxon>
        <taxon>Chroococcales</taxon>
        <taxon>Geminocystaceae</taxon>
        <taxon>Cyanobacterium</taxon>
    </lineage>
</organism>
<dbReference type="Proteomes" id="UP000010483">
    <property type="component" value="Chromosome"/>
</dbReference>
<dbReference type="KEGG" id="csn:Cyast_2228"/>
<evidence type="ECO:0000259" key="5">
    <source>
        <dbReference type="Pfam" id="PF01523"/>
    </source>
</evidence>
<dbReference type="PATRIC" id="fig|292563.3.peg.2326"/>
<evidence type="ECO:0000259" key="6">
    <source>
        <dbReference type="Pfam" id="PF19289"/>
    </source>
</evidence>
<dbReference type="BioCyc" id="CSTA292563:G1353-2232-MONOMER"/>
<evidence type="ECO:0000256" key="3">
    <source>
        <dbReference type="ARBA" id="ARBA00022801"/>
    </source>
</evidence>
<dbReference type="InterPro" id="IPR051463">
    <property type="entry name" value="Peptidase_U62_metallo"/>
</dbReference>
<dbReference type="STRING" id="292563.Cyast_2228"/>
<keyword evidence="4" id="KW-0482">Metalloprotease</keyword>
<feature type="domain" description="Metalloprotease TldD/E N-terminal" evidence="5">
    <location>
        <begin position="22"/>
        <end position="83"/>
    </location>
</feature>
<dbReference type="PANTHER" id="PTHR30624:SF10">
    <property type="entry name" value="CONSERVED PROTEIN"/>
    <property type="match status" value="1"/>
</dbReference>
<dbReference type="eggNOG" id="COG0312">
    <property type="taxonomic scope" value="Bacteria"/>
</dbReference>
<dbReference type="GO" id="GO:0006508">
    <property type="term" value="P:proteolysis"/>
    <property type="evidence" value="ECO:0007669"/>
    <property type="project" value="UniProtKB-KW"/>
</dbReference>
<dbReference type="EMBL" id="CP003940">
    <property type="protein sequence ID" value="AFZ48177.1"/>
    <property type="molecule type" value="Genomic_DNA"/>
</dbReference>
<evidence type="ECO:0000313" key="8">
    <source>
        <dbReference type="Proteomes" id="UP000010483"/>
    </source>
</evidence>
<dbReference type="AlphaFoldDB" id="K9YP16"/>
<evidence type="ECO:0000256" key="4">
    <source>
        <dbReference type="ARBA" id="ARBA00023049"/>
    </source>
</evidence>
<keyword evidence="8" id="KW-1185">Reference proteome</keyword>
<dbReference type="InterPro" id="IPR002510">
    <property type="entry name" value="Metalloprtase-TldD/E_N"/>
</dbReference>
<dbReference type="SUPFAM" id="SSF111283">
    <property type="entry name" value="Putative modulator of DNA gyrase, PmbA/TldD"/>
    <property type="match status" value="1"/>
</dbReference>
<keyword evidence="2" id="KW-0645">Protease</keyword>
<accession>K9YP16</accession>
<gene>
    <name evidence="7" type="ordered locus">Cyast_2228</name>
</gene>
<dbReference type="PANTHER" id="PTHR30624">
    <property type="entry name" value="UNCHARACTERIZED PROTEIN TLDD AND PMBA"/>
    <property type="match status" value="1"/>
</dbReference>
<protein>
    <submittedName>
        <fullName evidence="7">Peptidase U62 modulator of DNA gyrase</fullName>
    </submittedName>
</protein>